<dbReference type="PANTHER" id="PTHR24342">
    <property type="entry name" value="SERINE/THREONINE-PROTEIN KINASE 17"/>
    <property type="match status" value="1"/>
</dbReference>
<evidence type="ECO:0000259" key="6">
    <source>
        <dbReference type="PROSITE" id="PS50011"/>
    </source>
</evidence>
<gene>
    <name evidence="7" type="ORF">HAZT_HAZT008416</name>
</gene>
<dbReference type="EMBL" id="JQDR03010669">
    <property type="protein sequence ID" value="KAA0193904.1"/>
    <property type="molecule type" value="Genomic_DNA"/>
</dbReference>
<dbReference type="PROSITE" id="PS50011">
    <property type="entry name" value="PROTEIN_KINASE_DOM"/>
    <property type="match status" value="1"/>
</dbReference>
<keyword evidence="5" id="KW-0067">ATP-binding</keyword>
<name>A0A6A0GZM8_HYAAZ</name>
<keyword evidence="4" id="KW-0418">Kinase</keyword>
<accession>A0A6A0GZM8</accession>
<organism evidence="7">
    <name type="scientific">Hyalella azteca</name>
    <name type="common">Amphipod</name>
    <dbReference type="NCBI Taxonomy" id="294128"/>
    <lineage>
        <taxon>Eukaryota</taxon>
        <taxon>Metazoa</taxon>
        <taxon>Ecdysozoa</taxon>
        <taxon>Arthropoda</taxon>
        <taxon>Crustacea</taxon>
        <taxon>Multicrustacea</taxon>
        <taxon>Malacostraca</taxon>
        <taxon>Eumalacostraca</taxon>
        <taxon>Peracarida</taxon>
        <taxon>Amphipoda</taxon>
        <taxon>Senticaudata</taxon>
        <taxon>Talitrida</taxon>
        <taxon>Talitroidea</taxon>
        <taxon>Hyalellidae</taxon>
        <taxon>Hyalella</taxon>
    </lineage>
</organism>
<reference evidence="7" key="1">
    <citation type="submission" date="2014-08" db="EMBL/GenBank/DDBJ databases">
        <authorList>
            <person name="Murali S."/>
            <person name="Richards S."/>
            <person name="Bandaranaike D."/>
            <person name="Bellair M."/>
            <person name="Blankenburg K."/>
            <person name="Chao H."/>
            <person name="Dinh H."/>
            <person name="Doddapaneni H."/>
            <person name="Dugan-Rocha S."/>
            <person name="Elkadiri S."/>
            <person name="Gnanaolivu R."/>
            <person name="Hughes D."/>
            <person name="Lee S."/>
            <person name="Li M."/>
            <person name="Ming W."/>
            <person name="Munidasa M."/>
            <person name="Muniz J."/>
            <person name="Nguyen L."/>
            <person name="Osuji N."/>
            <person name="Pu L.-L."/>
            <person name="Puazo M."/>
            <person name="Skinner E."/>
            <person name="Qu C."/>
            <person name="Quiroz J."/>
            <person name="Raj R."/>
            <person name="Weissenberger G."/>
            <person name="Xin Y."/>
            <person name="Zou X."/>
            <person name="Han Y."/>
            <person name="Worley K."/>
            <person name="Muzny D."/>
            <person name="Gibbs R."/>
        </authorList>
    </citation>
    <scope>NUCLEOTIDE SEQUENCE</scope>
    <source>
        <strain evidence="7">HAZT.00-mixed</strain>
        <tissue evidence="7">Whole organism</tissue>
    </source>
</reference>
<evidence type="ECO:0000256" key="5">
    <source>
        <dbReference type="ARBA" id="ARBA00022840"/>
    </source>
</evidence>
<keyword evidence="1" id="KW-0723">Serine/threonine-protein kinase</keyword>
<evidence type="ECO:0000256" key="2">
    <source>
        <dbReference type="ARBA" id="ARBA00022679"/>
    </source>
</evidence>
<dbReference type="GO" id="GO:0005634">
    <property type="term" value="C:nucleus"/>
    <property type="evidence" value="ECO:0007669"/>
    <property type="project" value="TreeGrafter"/>
</dbReference>
<evidence type="ECO:0000256" key="4">
    <source>
        <dbReference type="ARBA" id="ARBA00022777"/>
    </source>
</evidence>
<dbReference type="GO" id="GO:0035556">
    <property type="term" value="P:intracellular signal transduction"/>
    <property type="evidence" value="ECO:0007669"/>
    <property type="project" value="TreeGrafter"/>
</dbReference>
<dbReference type="InterPro" id="IPR000719">
    <property type="entry name" value="Prot_kinase_dom"/>
</dbReference>
<evidence type="ECO:0000256" key="3">
    <source>
        <dbReference type="ARBA" id="ARBA00022741"/>
    </source>
</evidence>
<proteinExistence type="predicted"/>
<dbReference type="SUPFAM" id="SSF56112">
    <property type="entry name" value="Protein kinase-like (PK-like)"/>
    <property type="match status" value="1"/>
</dbReference>
<dbReference type="Gene3D" id="3.30.200.20">
    <property type="entry name" value="Phosphorylase Kinase, domain 1"/>
    <property type="match status" value="1"/>
</dbReference>
<sequence>MHRCPVIWGNRKRELRTQRMPGLAYCASLSARRITERMPGLTYCASLSVRRITERMPGLTGKFAAVRRARHRATGRVFAAKFVRRRRRAKTSEAEAEARHEVAVLVLGRAHKHIVHMHSVYLTRQEYIILLEL</sequence>
<dbReference type="PANTHER" id="PTHR24342:SF12">
    <property type="entry name" value="DEATH-ASSOCIATED PROTEIN KINASE RELATED"/>
    <property type="match status" value="1"/>
</dbReference>
<dbReference type="GO" id="GO:0043065">
    <property type="term" value="P:positive regulation of apoptotic process"/>
    <property type="evidence" value="ECO:0007669"/>
    <property type="project" value="TreeGrafter"/>
</dbReference>
<evidence type="ECO:0000313" key="7">
    <source>
        <dbReference type="EMBL" id="KAA0193904.1"/>
    </source>
</evidence>
<evidence type="ECO:0000256" key="1">
    <source>
        <dbReference type="ARBA" id="ARBA00022527"/>
    </source>
</evidence>
<comment type="caution">
    <text evidence="7">The sequence shown here is derived from an EMBL/GenBank/DDBJ whole genome shotgun (WGS) entry which is preliminary data.</text>
</comment>
<keyword evidence="3" id="KW-0547">Nucleotide-binding</keyword>
<feature type="domain" description="Protein kinase" evidence="6">
    <location>
        <begin position="52"/>
        <end position="133"/>
    </location>
</feature>
<dbReference type="Proteomes" id="UP000711488">
    <property type="component" value="Unassembled WGS sequence"/>
</dbReference>
<dbReference type="Pfam" id="PF00069">
    <property type="entry name" value="Pkinase"/>
    <property type="match status" value="1"/>
</dbReference>
<dbReference type="GO" id="GO:0005524">
    <property type="term" value="F:ATP binding"/>
    <property type="evidence" value="ECO:0007669"/>
    <property type="project" value="UniProtKB-KW"/>
</dbReference>
<protein>
    <recommendedName>
        <fullName evidence="6">Protein kinase domain-containing protein</fullName>
    </recommendedName>
</protein>
<keyword evidence="2" id="KW-0808">Transferase</keyword>
<reference evidence="7" key="2">
    <citation type="journal article" date="2018" name="Environ. Sci. Technol.">
        <title>The Toxicogenome of Hyalella azteca: A Model for Sediment Ecotoxicology and Evolutionary Toxicology.</title>
        <authorList>
            <person name="Poynton H.C."/>
            <person name="Hasenbein S."/>
            <person name="Benoit J.B."/>
            <person name="Sepulveda M.S."/>
            <person name="Poelchau M.F."/>
            <person name="Hughes D.S.T."/>
            <person name="Murali S.C."/>
            <person name="Chen S."/>
            <person name="Glastad K.M."/>
            <person name="Goodisman M.A.D."/>
            <person name="Werren J.H."/>
            <person name="Vineis J.H."/>
            <person name="Bowen J.L."/>
            <person name="Friedrich M."/>
            <person name="Jones J."/>
            <person name="Robertson H.M."/>
            <person name="Feyereisen R."/>
            <person name="Mechler-Hickson A."/>
            <person name="Mathers N."/>
            <person name="Lee C.E."/>
            <person name="Colbourne J.K."/>
            <person name="Biales A."/>
            <person name="Johnston J.S."/>
            <person name="Wellborn G.A."/>
            <person name="Rosendale A.J."/>
            <person name="Cridge A.G."/>
            <person name="Munoz-Torres M.C."/>
            <person name="Bain P.A."/>
            <person name="Manny A.R."/>
            <person name="Major K.M."/>
            <person name="Lambert F.N."/>
            <person name="Vulpe C.D."/>
            <person name="Tuck P."/>
            <person name="Blalock B.J."/>
            <person name="Lin Y.Y."/>
            <person name="Smith M.E."/>
            <person name="Ochoa-Acuna H."/>
            <person name="Chen M.M."/>
            <person name="Childers C.P."/>
            <person name="Qu J."/>
            <person name="Dugan S."/>
            <person name="Lee S.L."/>
            <person name="Chao H."/>
            <person name="Dinh H."/>
            <person name="Han Y."/>
            <person name="Doddapaneni H."/>
            <person name="Worley K.C."/>
            <person name="Muzny D.M."/>
            <person name="Gibbs R.A."/>
            <person name="Richards S."/>
        </authorList>
    </citation>
    <scope>NUCLEOTIDE SEQUENCE</scope>
    <source>
        <strain evidence="7">HAZT.00-mixed</strain>
        <tissue evidence="7">Whole organism</tissue>
    </source>
</reference>
<dbReference type="AlphaFoldDB" id="A0A6A0GZM8"/>
<dbReference type="GO" id="GO:0004674">
    <property type="term" value="F:protein serine/threonine kinase activity"/>
    <property type="evidence" value="ECO:0007669"/>
    <property type="project" value="UniProtKB-KW"/>
</dbReference>
<dbReference type="InterPro" id="IPR011009">
    <property type="entry name" value="Kinase-like_dom_sf"/>
</dbReference>
<reference evidence="7" key="3">
    <citation type="submission" date="2019-06" db="EMBL/GenBank/DDBJ databases">
        <authorList>
            <person name="Poynton C."/>
            <person name="Hasenbein S."/>
            <person name="Benoit J.B."/>
            <person name="Sepulveda M.S."/>
            <person name="Poelchau M.F."/>
            <person name="Murali S.C."/>
            <person name="Chen S."/>
            <person name="Glastad K.M."/>
            <person name="Werren J.H."/>
            <person name="Vineis J.H."/>
            <person name="Bowen J.L."/>
            <person name="Friedrich M."/>
            <person name="Jones J."/>
            <person name="Robertson H.M."/>
            <person name="Feyereisen R."/>
            <person name="Mechler-Hickson A."/>
            <person name="Mathers N."/>
            <person name="Lee C.E."/>
            <person name="Colbourne J.K."/>
            <person name="Biales A."/>
            <person name="Johnston J.S."/>
            <person name="Wellborn G.A."/>
            <person name="Rosendale A.J."/>
            <person name="Cridge A.G."/>
            <person name="Munoz-Torres M.C."/>
            <person name="Bain P.A."/>
            <person name="Manny A.R."/>
            <person name="Major K.M."/>
            <person name="Lambert F.N."/>
            <person name="Vulpe C.D."/>
            <person name="Tuck P."/>
            <person name="Blalock B.J."/>
            <person name="Lin Y.-Y."/>
            <person name="Smith M.E."/>
            <person name="Ochoa-Acuna H."/>
            <person name="Chen M.-J.M."/>
            <person name="Childers C.P."/>
            <person name="Qu J."/>
            <person name="Dugan S."/>
            <person name="Lee S.L."/>
            <person name="Chao H."/>
            <person name="Dinh H."/>
            <person name="Han Y."/>
            <person name="Doddapaneni H."/>
            <person name="Worley K.C."/>
            <person name="Muzny D.M."/>
            <person name="Gibbs R.A."/>
            <person name="Richards S."/>
        </authorList>
    </citation>
    <scope>NUCLEOTIDE SEQUENCE</scope>
    <source>
        <strain evidence="7">HAZT.00-mixed</strain>
        <tissue evidence="7">Whole organism</tissue>
    </source>
</reference>